<dbReference type="Pfam" id="PF09234">
    <property type="entry name" value="DUF1963"/>
    <property type="match status" value="1"/>
</dbReference>
<keyword evidence="2" id="KW-1185">Reference proteome</keyword>
<dbReference type="AlphaFoldDB" id="A0A151B757"/>
<name>A0A151B757_9CLOT</name>
<dbReference type="PANTHER" id="PTHR36436">
    <property type="entry name" value="SLL5081 PROTEIN"/>
    <property type="match status" value="1"/>
</dbReference>
<dbReference type="InterPro" id="IPR015315">
    <property type="entry name" value="DUF1963"/>
</dbReference>
<evidence type="ECO:0008006" key="3">
    <source>
        <dbReference type="Google" id="ProtNLM"/>
    </source>
</evidence>
<dbReference type="InterPro" id="IPR035948">
    <property type="entry name" value="YwqG-like_sf"/>
</dbReference>
<proteinExistence type="predicted"/>
<dbReference type="EMBL" id="LTBA01000002">
    <property type="protein sequence ID" value="KYH35572.1"/>
    <property type="molecule type" value="Genomic_DNA"/>
</dbReference>
<dbReference type="RefSeq" id="WP_066822127.1">
    <property type="nucleotide sequence ID" value="NZ_LTBA01000002.1"/>
</dbReference>
<organism evidence="1 2">
    <name type="scientific">Clostridium tepidiprofundi DSM 19306</name>
    <dbReference type="NCBI Taxonomy" id="1121338"/>
    <lineage>
        <taxon>Bacteria</taxon>
        <taxon>Bacillati</taxon>
        <taxon>Bacillota</taxon>
        <taxon>Clostridia</taxon>
        <taxon>Eubacteriales</taxon>
        <taxon>Clostridiaceae</taxon>
        <taxon>Clostridium</taxon>
    </lineage>
</organism>
<sequence>MQIEEYYKCIRFTPDPMTYCPKQYIFRKTDMEYEKVNIPLGKSRIGGPVVDLPIDVQYPEDLFFVAQINLREFKDCFFNDYLPKEGFIYVFIGEDGDCGKVIYSNCKTKDLKRVVKEHGDWFYSGNLIKDIYVEEENISERYDEEWAKDGEELGWNPFAGTEKSKLFGIYTNCQYEEQELKAELLKGKILLLQIGEDFTEEGILSVRIDKDDLEKMDFTNCIIEWSQS</sequence>
<dbReference type="PANTHER" id="PTHR36436:SF6">
    <property type="entry name" value="SLL5081 PROTEIN"/>
    <property type="match status" value="1"/>
</dbReference>
<protein>
    <recommendedName>
        <fullName evidence="3">DUF1963 domain-containing protein</fullName>
    </recommendedName>
</protein>
<evidence type="ECO:0000313" key="2">
    <source>
        <dbReference type="Proteomes" id="UP000075531"/>
    </source>
</evidence>
<dbReference type="Proteomes" id="UP000075531">
    <property type="component" value="Unassembled WGS sequence"/>
</dbReference>
<comment type="caution">
    <text evidence="1">The sequence shown here is derived from an EMBL/GenBank/DDBJ whole genome shotgun (WGS) entry which is preliminary data.</text>
</comment>
<evidence type="ECO:0000313" key="1">
    <source>
        <dbReference type="EMBL" id="KYH35572.1"/>
    </source>
</evidence>
<accession>A0A151B757</accession>
<gene>
    <name evidence="1" type="ORF">CLTEP_05160</name>
</gene>
<dbReference type="OrthoDB" id="57088at2"/>
<dbReference type="Gene3D" id="2.30.320.10">
    <property type="entry name" value="YwqG-like"/>
    <property type="match status" value="2"/>
</dbReference>
<dbReference type="PATRIC" id="fig|1121338.3.peg.519"/>
<dbReference type="STRING" id="1121338.CLTEP_05160"/>
<reference evidence="1 2" key="1">
    <citation type="submission" date="2016-02" db="EMBL/GenBank/DDBJ databases">
        <title>Genome sequence of Clostridium tepidiprofundi DSM 19306.</title>
        <authorList>
            <person name="Poehlein A."/>
            <person name="Daniel R."/>
        </authorList>
    </citation>
    <scope>NUCLEOTIDE SEQUENCE [LARGE SCALE GENOMIC DNA]</scope>
    <source>
        <strain evidence="1 2">DSM 19306</strain>
    </source>
</reference>
<dbReference type="SUPFAM" id="SSF103032">
    <property type="entry name" value="Hypothetical protein YwqG"/>
    <property type="match status" value="1"/>
</dbReference>